<dbReference type="Proteomes" id="UP000504693">
    <property type="component" value="Chromosome"/>
</dbReference>
<evidence type="ECO:0000313" key="2">
    <source>
        <dbReference type="EMBL" id="QKG70831.1"/>
    </source>
</evidence>
<keyword evidence="3" id="KW-1185">Reference proteome</keyword>
<organism evidence="2 3">
    <name type="scientific">Erythrobacter mangrovi</name>
    <dbReference type="NCBI Taxonomy" id="2739433"/>
    <lineage>
        <taxon>Bacteria</taxon>
        <taxon>Pseudomonadati</taxon>
        <taxon>Pseudomonadota</taxon>
        <taxon>Alphaproteobacteria</taxon>
        <taxon>Sphingomonadales</taxon>
        <taxon>Erythrobacteraceae</taxon>
        <taxon>Erythrobacter/Porphyrobacter group</taxon>
        <taxon>Erythrobacter</taxon>
    </lineage>
</organism>
<dbReference type="InterPro" id="IPR001962">
    <property type="entry name" value="Asn_synthase"/>
</dbReference>
<dbReference type="GO" id="GO:0006529">
    <property type="term" value="P:asparagine biosynthetic process"/>
    <property type="evidence" value="ECO:0007669"/>
    <property type="project" value="InterPro"/>
</dbReference>
<dbReference type="SUPFAM" id="SSF56235">
    <property type="entry name" value="N-terminal nucleophile aminohydrolases (Ntn hydrolases)"/>
    <property type="match status" value="1"/>
</dbReference>
<evidence type="ECO:0000313" key="3">
    <source>
        <dbReference type="Proteomes" id="UP000504693"/>
    </source>
</evidence>
<dbReference type="KEGG" id="emv:HQR01_05290"/>
<proteinExistence type="predicted"/>
<dbReference type="Gene3D" id="3.60.20.10">
    <property type="entry name" value="Glutamine Phosphoribosylpyrophosphate, subunit 1, domain 1"/>
    <property type="match status" value="1"/>
</dbReference>
<sequence length="618" mass="67160">MLAAWSNRGGAVRRQPILAALSAYSGDRPALVADSFGSIATCRPGQRSPPVDAPTPYADGILAFTGWLDRAPDRHQTDTQCYAQALERYGSDADDRLSGAYAAATLYPDGRLRLSRSPWQAPPLHYAAHLGEVIASSVLRALFAFGIPRTLDRTRVLNALYLDGAGDPTAGWYCGVRSVPLGTSLIVSPDGSVEIQRQYDPFRAYVDVGKDPAQWVAEARSLIDDHARLAASRSQHPAISLSGGLDSPIAAAALLRTKPATAPLSVISVRPSRSWDMVTEPGKFGDEGSRAEEFCAMHGLTAVFTHEGGFDLDLQDLHRASAITSPFIGNGGMIMAAYRAAAAAGADWFFDAVSGNDTISAEGHWAYPAMLASGRWRQLLAALRQRSNDPRGLARKFVSLALMPHLPVGARNTLKVRFSRGAGSVADRSSLLKRAVIADFGLATAASQRQTATGRRRMIELAWAASDSGMADLELGREQLTGLRRRDLLAYRPLIEFCLSLPDEAFLRDGTDRWLARELARGIMPESQRRETRYGGHNVDWHSYLVARREELLETFDGLSTHPWLGEWIDVERARGLLDALPNRTPLDPATAWPLQFGIVGTAAIARFVAQVEGRNAL</sequence>
<reference evidence="2 3" key="1">
    <citation type="submission" date="2020-05" db="EMBL/GenBank/DDBJ databases">
        <title>Erythrobacter mangrovi sp. nov., isolated from rhizosphere soil of mangrove plant (Kandelia candel).</title>
        <authorList>
            <person name="Ye Y.H."/>
        </authorList>
    </citation>
    <scope>NUCLEOTIDE SEQUENCE [LARGE SCALE GENOMIC DNA]</scope>
    <source>
        <strain evidence="2 3">EB310</strain>
    </source>
</reference>
<dbReference type="InterPro" id="IPR014729">
    <property type="entry name" value="Rossmann-like_a/b/a_fold"/>
</dbReference>
<gene>
    <name evidence="2" type="ORF">HQR01_05290</name>
</gene>
<protein>
    <recommendedName>
        <fullName evidence="1">Asparagine synthetase domain-containing protein</fullName>
    </recommendedName>
</protein>
<dbReference type="AlphaFoldDB" id="A0A7D3XQY6"/>
<evidence type="ECO:0000259" key="1">
    <source>
        <dbReference type="Pfam" id="PF00733"/>
    </source>
</evidence>
<dbReference type="InterPro" id="IPR029055">
    <property type="entry name" value="Ntn_hydrolases_N"/>
</dbReference>
<accession>A0A7D3XQY6</accession>
<dbReference type="EMBL" id="CP053921">
    <property type="protein sequence ID" value="QKG70831.1"/>
    <property type="molecule type" value="Genomic_DNA"/>
</dbReference>
<dbReference type="SUPFAM" id="SSF52402">
    <property type="entry name" value="Adenine nucleotide alpha hydrolases-like"/>
    <property type="match status" value="1"/>
</dbReference>
<dbReference type="Pfam" id="PF00733">
    <property type="entry name" value="Asn_synthase"/>
    <property type="match status" value="1"/>
</dbReference>
<dbReference type="Gene3D" id="3.40.50.620">
    <property type="entry name" value="HUPs"/>
    <property type="match status" value="1"/>
</dbReference>
<name>A0A7D3XQY6_9SPHN</name>
<dbReference type="GO" id="GO:0004066">
    <property type="term" value="F:asparagine synthase (glutamine-hydrolyzing) activity"/>
    <property type="evidence" value="ECO:0007669"/>
    <property type="project" value="InterPro"/>
</dbReference>
<feature type="domain" description="Asparagine synthetase" evidence="1">
    <location>
        <begin position="220"/>
        <end position="581"/>
    </location>
</feature>
<dbReference type="RefSeq" id="WP_173213210.1">
    <property type="nucleotide sequence ID" value="NZ_CP053921.1"/>
</dbReference>